<dbReference type="EC" id="3.4.21.89" evidence="3"/>
<keyword evidence="5" id="KW-1133">Transmembrane helix</keyword>
<evidence type="ECO:0000313" key="7">
    <source>
        <dbReference type="EMBL" id="SVA78385.1"/>
    </source>
</evidence>
<dbReference type="PRINTS" id="PR00727">
    <property type="entry name" value="LEADERPTASE"/>
</dbReference>
<feature type="transmembrane region" description="Helical" evidence="5">
    <location>
        <begin position="42"/>
        <end position="60"/>
    </location>
</feature>
<feature type="domain" description="Peptidase S26" evidence="6">
    <location>
        <begin position="41"/>
        <end position="232"/>
    </location>
</feature>
<dbReference type="GO" id="GO:0004252">
    <property type="term" value="F:serine-type endopeptidase activity"/>
    <property type="evidence" value="ECO:0007669"/>
    <property type="project" value="InterPro"/>
</dbReference>
<evidence type="ECO:0000256" key="4">
    <source>
        <dbReference type="ARBA" id="ARBA00022801"/>
    </source>
</evidence>
<dbReference type="PANTHER" id="PTHR43390">
    <property type="entry name" value="SIGNAL PEPTIDASE I"/>
    <property type="match status" value="1"/>
</dbReference>
<dbReference type="PANTHER" id="PTHR43390:SF1">
    <property type="entry name" value="CHLOROPLAST PROCESSING PEPTIDASE"/>
    <property type="match status" value="1"/>
</dbReference>
<proteinExistence type="inferred from homology"/>
<keyword evidence="5" id="KW-0472">Membrane</keyword>
<dbReference type="EMBL" id="UINC01018624">
    <property type="protein sequence ID" value="SVA78385.1"/>
    <property type="molecule type" value="Genomic_DNA"/>
</dbReference>
<dbReference type="InterPro" id="IPR000223">
    <property type="entry name" value="Pept_S26A_signal_pept_1"/>
</dbReference>
<reference evidence="7" key="1">
    <citation type="submission" date="2018-05" db="EMBL/GenBank/DDBJ databases">
        <authorList>
            <person name="Lanie J.A."/>
            <person name="Ng W.-L."/>
            <person name="Kazmierczak K.M."/>
            <person name="Andrzejewski T.M."/>
            <person name="Davidsen T.M."/>
            <person name="Wayne K.J."/>
            <person name="Tettelin H."/>
            <person name="Glass J.I."/>
            <person name="Rusch D."/>
            <person name="Podicherti R."/>
            <person name="Tsui H.-C.T."/>
            <person name="Winkler M.E."/>
        </authorList>
    </citation>
    <scope>NUCLEOTIDE SEQUENCE</scope>
</reference>
<evidence type="ECO:0000256" key="5">
    <source>
        <dbReference type="SAM" id="Phobius"/>
    </source>
</evidence>
<dbReference type="InterPro" id="IPR019758">
    <property type="entry name" value="Pept_S26A_signal_pept_1_CS"/>
</dbReference>
<dbReference type="Pfam" id="PF10502">
    <property type="entry name" value="Peptidase_S26"/>
    <property type="match status" value="1"/>
</dbReference>
<accession>A0A381YN03</accession>
<evidence type="ECO:0000256" key="1">
    <source>
        <dbReference type="ARBA" id="ARBA00000677"/>
    </source>
</evidence>
<dbReference type="PROSITE" id="PS00761">
    <property type="entry name" value="SPASE_I_3"/>
    <property type="match status" value="1"/>
</dbReference>
<protein>
    <recommendedName>
        <fullName evidence="3">signal peptidase I</fullName>
        <ecNumber evidence="3">3.4.21.89</ecNumber>
    </recommendedName>
</protein>
<dbReference type="SUPFAM" id="SSF51306">
    <property type="entry name" value="LexA/Signal peptidase"/>
    <property type="match status" value="1"/>
</dbReference>
<dbReference type="Gene3D" id="2.10.109.10">
    <property type="entry name" value="Umud Fragment, subunit A"/>
    <property type="match status" value="1"/>
</dbReference>
<comment type="similarity">
    <text evidence="2">Belongs to the peptidase S26 family.</text>
</comment>
<keyword evidence="5" id="KW-0812">Transmembrane</keyword>
<evidence type="ECO:0000256" key="3">
    <source>
        <dbReference type="ARBA" id="ARBA00013208"/>
    </source>
</evidence>
<dbReference type="CDD" id="cd06530">
    <property type="entry name" value="S26_SPase_I"/>
    <property type="match status" value="1"/>
</dbReference>
<name>A0A381YN03_9ZZZZ</name>
<evidence type="ECO:0000256" key="2">
    <source>
        <dbReference type="ARBA" id="ARBA00009370"/>
    </source>
</evidence>
<dbReference type="InterPro" id="IPR036286">
    <property type="entry name" value="LexA/Signal_pep-like_sf"/>
</dbReference>
<dbReference type="AlphaFoldDB" id="A0A381YN03"/>
<keyword evidence="4" id="KW-0378">Hydrolase</keyword>
<comment type="catalytic activity">
    <reaction evidence="1">
        <text>Cleavage of hydrophobic, N-terminal signal or leader sequences from secreted and periplasmic proteins.</text>
        <dbReference type="EC" id="3.4.21.89"/>
    </reaction>
</comment>
<evidence type="ECO:0000259" key="6">
    <source>
        <dbReference type="Pfam" id="PF10502"/>
    </source>
</evidence>
<dbReference type="NCBIfam" id="TIGR02227">
    <property type="entry name" value="sigpep_I_bact"/>
    <property type="match status" value="1"/>
</dbReference>
<dbReference type="InterPro" id="IPR019533">
    <property type="entry name" value="Peptidase_S26"/>
</dbReference>
<sequence length="259" mass="30150">MPEQSKRGHVGDDQQKQSVVGRIVHWSNRQRRLIFGRGIGDWVRSIVLAFVLFLGVRTFVVEAFKIPTSSMENTLLVGDFLLVNKAVYGAHIPGTPLRFTALREPKRGDVVVFNPPHDLRRNYVKRLVGLPRDTLEMRDKQLYVNGELLYEPYVRHEEGVGDTVHPDMRWQRRYLIAPTRHKYRPTRDSWGPLVVPSDRYFVLGDNRENSEDSRYWGFVARDQIRGQPWLVYYSFVPSSALSFSGLRRVRWARLGTLID</sequence>
<gene>
    <name evidence="7" type="ORF">METZ01_LOCUS131239</name>
</gene>
<dbReference type="GO" id="GO:0006465">
    <property type="term" value="P:signal peptide processing"/>
    <property type="evidence" value="ECO:0007669"/>
    <property type="project" value="InterPro"/>
</dbReference>
<organism evidence="7">
    <name type="scientific">marine metagenome</name>
    <dbReference type="NCBI Taxonomy" id="408172"/>
    <lineage>
        <taxon>unclassified sequences</taxon>
        <taxon>metagenomes</taxon>
        <taxon>ecological metagenomes</taxon>
    </lineage>
</organism>
<dbReference type="GO" id="GO:0016020">
    <property type="term" value="C:membrane"/>
    <property type="evidence" value="ECO:0007669"/>
    <property type="project" value="InterPro"/>
</dbReference>
<dbReference type="GO" id="GO:0009003">
    <property type="term" value="F:signal peptidase activity"/>
    <property type="evidence" value="ECO:0007669"/>
    <property type="project" value="UniProtKB-EC"/>
</dbReference>